<proteinExistence type="predicted"/>
<feature type="transmembrane region" description="Helical" evidence="5">
    <location>
        <begin position="237"/>
        <end position="257"/>
    </location>
</feature>
<dbReference type="RefSeq" id="WP_341413727.1">
    <property type="nucleotide sequence ID" value="NZ_JBBPCC010000001.1"/>
</dbReference>
<evidence type="ECO:0000256" key="3">
    <source>
        <dbReference type="ARBA" id="ARBA00022989"/>
    </source>
</evidence>
<keyword evidence="3 5" id="KW-1133">Transmembrane helix</keyword>
<accession>A0ABU9DF58</accession>
<reference evidence="7 8" key="1">
    <citation type="submission" date="2024-04" db="EMBL/GenBank/DDBJ databases">
        <title>draft genome sequnece of Paenibacillus filicis.</title>
        <authorList>
            <person name="Kim D.-U."/>
        </authorList>
    </citation>
    <scope>NUCLEOTIDE SEQUENCE [LARGE SCALE GENOMIC DNA]</scope>
    <source>
        <strain evidence="7 8">KACC14197</strain>
    </source>
</reference>
<gene>
    <name evidence="7" type="ORF">WMW72_02005</name>
</gene>
<organism evidence="7 8">
    <name type="scientific">Paenibacillus filicis</name>
    <dbReference type="NCBI Taxonomy" id="669464"/>
    <lineage>
        <taxon>Bacteria</taxon>
        <taxon>Bacillati</taxon>
        <taxon>Bacillota</taxon>
        <taxon>Bacilli</taxon>
        <taxon>Bacillales</taxon>
        <taxon>Paenibacillaceae</taxon>
        <taxon>Paenibacillus</taxon>
    </lineage>
</organism>
<evidence type="ECO:0000259" key="6">
    <source>
        <dbReference type="Pfam" id="PF12698"/>
    </source>
</evidence>
<sequence length="321" mass="35231">MITVIRNNYARLLTRLPLALVMTALMLGMILLAIYVTGGQQVKGHLAWIDPSGAAPVSSAYLQVEVMSQQPPLSALVKHQYDAFVSRPDSGDFKVTTLKNDEYQAMLLELLRHPDQAPPAQTGDRGIGSNILGFLMMFLLMGSFMHVFTFADDKEKGLIARIAVSPVTLTGYLTAQFVYGLSMLLPVYLTLSVLKILGVNIGFTLGQYALLLGMIGIWGISLALFLYACFDKADHATMLGNSVLALTSILSGSFYSFSGNNPLLERIISVFPQRQLLEAAGQMEQHAYLSDWTPLLYMALVTILLIALSAAKLKSRYERAR</sequence>
<feature type="transmembrane region" description="Helical" evidence="5">
    <location>
        <begin position="131"/>
        <end position="151"/>
    </location>
</feature>
<evidence type="ECO:0000256" key="5">
    <source>
        <dbReference type="SAM" id="Phobius"/>
    </source>
</evidence>
<name>A0ABU9DF58_9BACL</name>
<dbReference type="EMBL" id="JBBPCC010000001">
    <property type="protein sequence ID" value="MEK8126675.1"/>
    <property type="molecule type" value="Genomic_DNA"/>
</dbReference>
<keyword evidence="8" id="KW-1185">Reference proteome</keyword>
<evidence type="ECO:0000313" key="8">
    <source>
        <dbReference type="Proteomes" id="UP001469365"/>
    </source>
</evidence>
<feature type="transmembrane region" description="Helical" evidence="5">
    <location>
        <begin position="163"/>
        <end position="188"/>
    </location>
</feature>
<feature type="domain" description="ABC-2 type transporter transmembrane" evidence="6">
    <location>
        <begin position="115"/>
        <end position="310"/>
    </location>
</feature>
<feature type="transmembrane region" description="Helical" evidence="5">
    <location>
        <begin position="295"/>
        <end position="313"/>
    </location>
</feature>
<evidence type="ECO:0000256" key="2">
    <source>
        <dbReference type="ARBA" id="ARBA00022692"/>
    </source>
</evidence>
<dbReference type="InterPro" id="IPR013525">
    <property type="entry name" value="ABC2_TM"/>
</dbReference>
<protein>
    <submittedName>
        <fullName evidence="7">ABC transporter permease</fullName>
    </submittedName>
</protein>
<evidence type="ECO:0000313" key="7">
    <source>
        <dbReference type="EMBL" id="MEK8126675.1"/>
    </source>
</evidence>
<feature type="transmembrane region" description="Helical" evidence="5">
    <location>
        <begin position="12"/>
        <end position="36"/>
    </location>
</feature>
<keyword evidence="4 5" id="KW-0472">Membrane</keyword>
<comment type="subcellular location">
    <subcellularLocation>
        <location evidence="1">Membrane</location>
        <topology evidence="1">Multi-pass membrane protein</topology>
    </subcellularLocation>
</comment>
<dbReference type="Pfam" id="PF12698">
    <property type="entry name" value="ABC2_membrane_3"/>
    <property type="match status" value="1"/>
</dbReference>
<evidence type="ECO:0000256" key="4">
    <source>
        <dbReference type="ARBA" id="ARBA00023136"/>
    </source>
</evidence>
<feature type="transmembrane region" description="Helical" evidence="5">
    <location>
        <begin position="208"/>
        <end position="230"/>
    </location>
</feature>
<evidence type="ECO:0000256" key="1">
    <source>
        <dbReference type="ARBA" id="ARBA00004141"/>
    </source>
</evidence>
<comment type="caution">
    <text evidence="7">The sequence shown here is derived from an EMBL/GenBank/DDBJ whole genome shotgun (WGS) entry which is preliminary data.</text>
</comment>
<dbReference type="Proteomes" id="UP001469365">
    <property type="component" value="Unassembled WGS sequence"/>
</dbReference>
<keyword evidence="2 5" id="KW-0812">Transmembrane</keyword>